<accession>A0A090S3K0</accession>
<keyword evidence="3" id="KW-1185">Reference proteome</keyword>
<reference evidence="2 3" key="1">
    <citation type="submission" date="2014-09" db="EMBL/GenBank/DDBJ databases">
        <title>Vibrio maritimus JCM 19235. (C45) whole genome shotgun sequence.</title>
        <authorList>
            <person name="Sawabe T."/>
            <person name="Meirelles P."/>
            <person name="Nakanishi M."/>
            <person name="Sayaka M."/>
            <person name="Hattori M."/>
            <person name="Ohkuma M."/>
        </authorList>
    </citation>
    <scope>NUCLEOTIDE SEQUENCE [LARGE SCALE GENOMIC DNA]</scope>
    <source>
        <strain evidence="3">JCM19235</strain>
    </source>
</reference>
<dbReference type="InterPro" id="IPR012495">
    <property type="entry name" value="TadE-like_dom"/>
</dbReference>
<sequence length="167" mass="19450">MALMTKWKKQMGSTSVEFALAGLTLMFATFAIFESCYQIYVVNMTEFALRETIRNTKVDQGIDDTPEKLNEHYETYFRQLIMDNNKIWHFLMDGDKFTIEGKYYQSYDDFVAGVGHTSQGVGFYYDLAEITVEYEYEPMIELVSSDTVKISRTMVLNLEHQGWGEDE</sequence>
<dbReference type="AlphaFoldDB" id="A0A090S3K0"/>
<evidence type="ECO:0000313" key="2">
    <source>
        <dbReference type="EMBL" id="GAL21064.1"/>
    </source>
</evidence>
<dbReference type="EMBL" id="BBMR01000007">
    <property type="protein sequence ID" value="GAL21064.1"/>
    <property type="molecule type" value="Genomic_DNA"/>
</dbReference>
<evidence type="ECO:0000313" key="3">
    <source>
        <dbReference type="Proteomes" id="UP000029228"/>
    </source>
</evidence>
<name>A0A090S3K0_9VIBR</name>
<dbReference type="Proteomes" id="UP000029228">
    <property type="component" value="Unassembled WGS sequence"/>
</dbReference>
<organism evidence="2 3">
    <name type="scientific">Vibrio maritimus</name>
    <dbReference type="NCBI Taxonomy" id="990268"/>
    <lineage>
        <taxon>Bacteria</taxon>
        <taxon>Pseudomonadati</taxon>
        <taxon>Pseudomonadota</taxon>
        <taxon>Gammaproteobacteria</taxon>
        <taxon>Vibrionales</taxon>
        <taxon>Vibrionaceae</taxon>
        <taxon>Vibrio</taxon>
    </lineage>
</organism>
<comment type="caution">
    <text evidence="2">The sequence shown here is derived from an EMBL/GenBank/DDBJ whole genome shotgun (WGS) entry which is preliminary data.</text>
</comment>
<protein>
    <submittedName>
        <fullName evidence="2">Flp pilus assembly membrane protein TadE</fullName>
    </submittedName>
</protein>
<proteinExistence type="predicted"/>
<reference evidence="2 3" key="2">
    <citation type="submission" date="2014-09" db="EMBL/GenBank/DDBJ databases">
        <authorList>
            <consortium name="NBRP consortium"/>
            <person name="Sawabe T."/>
            <person name="Meirelles P."/>
            <person name="Nakanishi M."/>
            <person name="Sayaka M."/>
            <person name="Hattori M."/>
            <person name="Ohkuma M."/>
        </authorList>
    </citation>
    <scope>NUCLEOTIDE SEQUENCE [LARGE SCALE GENOMIC DNA]</scope>
    <source>
        <strain evidence="3">JCM19235</strain>
    </source>
</reference>
<gene>
    <name evidence="2" type="ORF">JCM19235_339</name>
</gene>
<dbReference type="STRING" id="990268.JCM19235_339"/>
<evidence type="ECO:0000259" key="1">
    <source>
        <dbReference type="Pfam" id="PF07811"/>
    </source>
</evidence>
<feature type="domain" description="TadE-like" evidence="1">
    <location>
        <begin position="12"/>
        <end position="54"/>
    </location>
</feature>
<dbReference type="Pfam" id="PF07811">
    <property type="entry name" value="TadE"/>
    <property type="match status" value="1"/>
</dbReference>